<dbReference type="EMBL" id="CP022112">
    <property type="protein sequence ID" value="ASG23796.1"/>
    <property type="molecule type" value="Genomic_DNA"/>
</dbReference>
<evidence type="ECO:0000313" key="3">
    <source>
        <dbReference type="Proteomes" id="UP000197153"/>
    </source>
</evidence>
<dbReference type="InterPro" id="IPR013217">
    <property type="entry name" value="Methyltransf_12"/>
</dbReference>
<gene>
    <name evidence="2" type="ORF">Y958_22780</name>
</gene>
<dbReference type="GO" id="GO:0008168">
    <property type="term" value="F:methyltransferase activity"/>
    <property type="evidence" value="ECO:0007669"/>
    <property type="project" value="UniProtKB-KW"/>
</dbReference>
<dbReference type="Proteomes" id="UP000197153">
    <property type="component" value="Chromosome 3"/>
</dbReference>
<proteinExistence type="predicted"/>
<evidence type="ECO:0000259" key="1">
    <source>
        <dbReference type="Pfam" id="PF08242"/>
    </source>
</evidence>
<dbReference type="Gene3D" id="3.40.50.150">
    <property type="entry name" value="Vaccinia Virus protein VP39"/>
    <property type="match status" value="1"/>
</dbReference>
<dbReference type="KEGG" id="nao:Y958_22780"/>
<accession>A0A248JZ58</accession>
<reference evidence="2 3" key="1">
    <citation type="submission" date="2017-06" db="EMBL/GenBank/DDBJ databases">
        <title>Complete genome sequence of Nitrospirillum amazonense strain CBAmC, an endophytic nitrogen-fixing and plant growth-promoting bacterium, isolated from sugarcane.</title>
        <authorList>
            <person name="Schwab S."/>
            <person name="dos Santos Teixeira K.R."/>
            <person name="Simoes Araujo J.L."/>
            <person name="Soares Vidal M."/>
            <person name="Borges de Freitas H.R."/>
            <person name="Rivello Crivelaro A.L."/>
            <person name="Bueno de Camargo Nunes A."/>
            <person name="dos Santos C.M."/>
            <person name="Palmeira da Silva Rosa D."/>
            <person name="da Silva Padilha D."/>
            <person name="da Silva E."/>
            <person name="Araujo Terra L."/>
            <person name="Soares Mendes V."/>
            <person name="Farinelli L."/>
            <person name="Magalhaes Cruz L."/>
            <person name="Baldani J.I."/>
        </authorList>
    </citation>
    <scope>NUCLEOTIDE SEQUENCE [LARGE SCALE GENOMIC DNA]</scope>
    <source>
        <strain evidence="2 3">CBAmC</strain>
    </source>
</reference>
<dbReference type="InterPro" id="IPR029063">
    <property type="entry name" value="SAM-dependent_MTases_sf"/>
</dbReference>
<name>A0A248JZ58_9PROT</name>
<keyword evidence="2" id="KW-0489">Methyltransferase</keyword>
<dbReference type="GO" id="GO:0032259">
    <property type="term" value="P:methylation"/>
    <property type="evidence" value="ECO:0007669"/>
    <property type="project" value="UniProtKB-KW"/>
</dbReference>
<keyword evidence="2" id="KW-0808">Transferase</keyword>
<evidence type="ECO:0000313" key="2">
    <source>
        <dbReference type="EMBL" id="ASG23796.1"/>
    </source>
</evidence>
<dbReference type="AlphaFoldDB" id="A0A248JZ58"/>
<feature type="domain" description="Methyltransferase type 12" evidence="1">
    <location>
        <begin position="51"/>
        <end position="146"/>
    </location>
</feature>
<keyword evidence="3" id="KW-1185">Reference proteome</keyword>
<dbReference type="CDD" id="cd02440">
    <property type="entry name" value="AdoMet_MTases"/>
    <property type="match status" value="1"/>
</dbReference>
<organism evidence="2 3">
    <name type="scientific">Nitrospirillum viridazoti CBAmc</name>
    <dbReference type="NCBI Taxonomy" id="1441467"/>
    <lineage>
        <taxon>Bacteria</taxon>
        <taxon>Pseudomonadati</taxon>
        <taxon>Pseudomonadota</taxon>
        <taxon>Alphaproteobacteria</taxon>
        <taxon>Rhodospirillales</taxon>
        <taxon>Azospirillaceae</taxon>
        <taxon>Nitrospirillum</taxon>
        <taxon>Nitrospirillum viridazoti</taxon>
    </lineage>
</organism>
<sequence>MAAPVSARASLLETGRNDALQRSLIPCFDAFYGTALTLIDDWGAPTRPRVLDLGANGGLFASLVRARLPHAHLHLVEETPQAMEQSRRRFAGDARVSFALAELEEADLTGPWDLVISSLAIHHLDHNAKRDLYGRINRALAPGGLFISAEQVLGPTAEVESQYDRLWQSEASDLGVPAVELSRARDRLRQDHCATLGEQLMWMAEAGLADVDCAFKSWRFAVMSARHH</sequence>
<dbReference type="SUPFAM" id="SSF53335">
    <property type="entry name" value="S-adenosyl-L-methionine-dependent methyltransferases"/>
    <property type="match status" value="1"/>
</dbReference>
<dbReference type="Pfam" id="PF08242">
    <property type="entry name" value="Methyltransf_12"/>
    <property type="match status" value="1"/>
</dbReference>
<protein>
    <submittedName>
        <fullName evidence="2">Class I SAM-dependent methyltransferase</fullName>
    </submittedName>
</protein>